<evidence type="ECO:0000313" key="3">
    <source>
        <dbReference type="Proteomes" id="UP000314294"/>
    </source>
</evidence>
<keyword evidence="3" id="KW-1185">Reference proteome</keyword>
<evidence type="ECO:0000313" key="2">
    <source>
        <dbReference type="EMBL" id="TNN24166.1"/>
    </source>
</evidence>
<name>A0A4Z2E5G8_9TELE</name>
<dbReference type="Proteomes" id="UP000314294">
    <property type="component" value="Unassembled WGS sequence"/>
</dbReference>
<dbReference type="AlphaFoldDB" id="A0A4Z2E5G8"/>
<comment type="caution">
    <text evidence="2">The sequence shown here is derived from an EMBL/GenBank/DDBJ whole genome shotgun (WGS) entry which is preliminary data.</text>
</comment>
<gene>
    <name evidence="2" type="ORF">EYF80_065711</name>
</gene>
<sequence>MFLWNEILKQRLRRLHLWSLNASAPHLMILLQAPHSGVLPPSSVCCAAACRMELRFCMGVGRAGCRCCVSTVLVLSGRKRSAKFWSVTHGGRDEGPDPPGPPAAFEPEEPHTRRSTTAQCVVTVCVRACCKGVCVVTVCVCVCCKGVCVVTVCVRACVCVPS</sequence>
<dbReference type="EMBL" id="SRLO01016198">
    <property type="protein sequence ID" value="TNN24166.1"/>
    <property type="molecule type" value="Genomic_DNA"/>
</dbReference>
<reference evidence="2 3" key="1">
    <citation type="submission" date="2019-03" db="EMBL/GenBank/DDBJ databases">
        <title>First draft genome of Liparis tanakae, snailfish: a comprehensive survey of snailfish specific genes.</title>
        <authorList>
            <person name="Kim W."/>
            <person name="Song I."/>
            <person name="Jeong J.-H."/>
            <person name="Kim D."/>
            <person name="Kim S."/>
            <person name="Ryu S."/>
            <person name="Song J.Y."/>
            <person name="Lee S.K."/>
        </authorList>
    </citation>
    <scope>NUCLEOTIDE SEQUENCE [LARGE SCALE GENOMIC DNA]</scope>
    <source>
        <tissue evidence="2">Muscle</tissue>
    </source>
</reference>
<proteinExistence type="predicted"/>
<evidence type="ECO:0000256" key="1">
    <source>
        <dbReference type="SAM" id="MobiDB-lite"/>
    </source>
</evidence>
<protein>
    <submittedName>
        <fullName evidence="2">Uncharacterized protein</fullName>
    </submittedName>
</protein>
<accession>A0A4Z2E5G8</accession>
<organism evidence="2 3">
    <name type="scientific">Liparis tanakae</name>
    <name type="common">Tanaka's snailfish</name>
    <dbReference type="NCBI Taxonomy" id="230148"/>
    <lineage>
        <taxon>Eukaryota</taxon>
        <taxon>Metazoa</taxon>
        <taxon>Chordata</taxon>
        <taxon>Craniata</taxon>
        <taxon>Vertebrata</taxon>
        <taxon>Euteleostomi</taxon>
        <taxon>Actinopterygii</taxon>
        <taxon>Neopterygii</taxon>
        <taxon>Teleostei</taxon>
        <taxon>Neoteleostei</taxon>
        <taxon>Acanthomorphata</taxon>
        <taxon>Eupercaria</taxon>
        <taxon>Perciformes</taxon>
        <taxon>Cottioidei</taxon>
        <taxon>Cottales</taxon>
        <taxon>Liparidae</taxon>
        <taxon>Liparis</taxon>
    </lineage>
</organism>
<feature type="region of interest" description="Disordered" evidence="1">
    <location>
        <begin position="88"/>
        <end position="110"/>
    </location>
</feature>